<dbReference type="EMBL" id="JAFREP010000018">
    <property type="protein sequence ID" value="MBO1320689.1"/>
    <property type="molecule type" value="Genomic_DNA"/>
</dbReference>
<dbReference type="PROSITE" id="PS50005">
    <property type="entry name" value="TPR"/>
    <property type="match status" value="3"/>
</dbReference>
<dbReference type="Pfam" id="PF13432">
    <property type="entry name" value="TPR_16"/>
    <property type="match status" value="1"/>
</dbReference>
<dbReference type="SMART" id="SM00028">
    <property type="entry name" value="TPR"/>
    <property type="match status" value="5"/>
</dbReference>
<feature type="repeat" description="TPR" evidence="3">
    <location>
        <begin position="129"/>
        <end position="162"/>
    </location>
</feature>
<keyword evidence="1" id="KW-0677">Repeat</keyword>
<dbReference type="Pfam" id="PF13414">
    <property type="entry name" value="TPR_11"/>
    <property type="match status" value="1"/>
</dbReference>
<comment type="caution">
    <text evidence="4">The sequence shown here is derived from an EMBL/GenBank/DDBJ whole genome shotgun (WGS) entry which is preliminary data.</text>
</comment>
<dbReference type="Gene3D" id="1.25.40.10">
    <property type="entry name" value="Tetratricopeptide repeat domain"/>
    <property type="match status" value="1"/>
</dbReference>
<dbReference type="PANTHER" id="PTHR44943">
    <property type="entry name" value="CELLULOSE SYNTHASE OPERON PROTEIN C"/>
    <property type="match status" value="1"/>
</dbReference>
<dbReference type="SUPFAM" id="SSF48452">
    <property type="entry name" value="TPR-like"/>
    <property type="match status" value="1"/>
</dbReference>
<accession>A0A8J7QBK7</accession>
<proteinExistence type="predicted"/>
<dbReference type="InterPro" id="IPR019734">
    <property type="entry name" value="TPR_rpt"/>
</dbReference>
<feature type="repeat" description="TPR" evidence="3">
    <location>
        <begin position="197"/>
        <end position="230"/>
    </location>
</feature>
<evidence type="ECO:0000313" key="4">
    <source>
        <dbReference type="EMBL" id="MBO1320689.1"/>
    </source>
</evidence>
<dbReference type="InterPro" id="IPR011990">
    <property type="entry name" value="TPR-like_helical_dom_sf"/>
</dbReference>
<dbReference type="PANTHER" id="PTHR44943:SF8">
    <property type="entry name" value="TPR REPEAT-CONTAINING PROTEIN MJ0263"/>
    <property type="match status" value="1"/>
</dbReference>
<dbReference type="InterPro" id="IPR051685">
    <property type="entry name" value="Ycf3/AcsC/BcsC/TPR_MFPF"/>
</dbReference>
<organism evidence="4 5">
    <name type="scientific">Acanthopleuribacter pedis</name>
    <dbReference type="NCBI Taxonomy" id="442870"/>
    <lineage>
        <taxon>Bacteria</taxon>
        <taxon>Pseudomonadati</taxon>
        <taxon>Acidobacteriota</taxon>
        <taxon>Holophagae</taxon>
        <taxon>Acanthopleuribacterales</taxon>
        <taxon>Acanthopleuribacteraceae</taxon>
        <taxon>Acanthopleuribacter</taxon>
    </lineage>
</organism>
<dbReference type="RefSeq" id="WP_207860642.1">
    <property type="nucleotide sequence ID" value="NZ_JAFREP010000018.1"/>
</dbReference>
<evidence type="ECO:0000256" key="3">
    <source>
        <dbReference type="PROSITE-ProRule" id="PRU00339"/>
    </source>
</evidence>
<keyword evidence="5" id="KW-1185">Reference proteome</keyword>
<evidence type="ECO:0000256" key="2">
    <source>
        <dbReference type="ARBA" id="ARBA00022803"/>
    </source>
</evidence>
<name>A0A8J7QBK7_9BACT</name>
<feature type="repeat" description="TPR" evidence="3">
    <location>
        <begin position="95"/>
        <end position="128"/>
    </location>
</feature>
<evidence type="ECO:0000313" key="5">
    <source>
        <dbReference type="Proteomes" id="UP000664417"/>
    </source>
</evidence>
<dbReference type="PROSITE" id="PS50293">
    <property type="entry name" value="TPR_REGION"/>
    <property type="match status" value="1"/>
</dbReference>
<gene>
    <name evidence="4" type="ORF">J3U88_19580</name>
</gene>
<dbReference type="Proteomes" id="UP000664417">
    <property type="component" value="Unassembled WGS sequence"/>
</dbReference>
<dbReference type="Pfam" id="PF13181">
    <property type="entry name" value="TPR_8"/>
    <property type="match status" value="1"/>
</dbReference>
<evidence type="ECO:0000256" key="1">
    <source>
        <dbReference type="ARBA" id="ARBA00022737"/>
    </source>
</evidence>
<protein>
    <submittedName>
        <fullName evidence="4">Tetratricopeptide repeat protein</fullName>
    </submittedName>
</protein>
<dbReference type="AlphaFoldDB" id="A0A8J7QBK7"/>
<sequence>MVICILLLTFGYGKPLYDQSYDLFTRAQQAQAQGSEAVADRLFTEAQQKLNKLIEKQPDHKRAWLLKAKAHFYLGQDVHAADAFDKLCQMDPNNHEAFFYRGMAQIYGGSHQEAVASFTRATQLEPANPVYFEELGRANNFIGEYEQALKAYDQALRLSPDSESAMFQTGVALSRLGRPRMALERFSGLLLLYPKNQNALYNAGQLHQILGEHGAALNRFDKLVKLAPKDGTTLSKMVQIHDELGNNRRREQYRRKIYRLWRRGEDPKLVKLGFFVATQFDEGDRHIVGLENFELKGEEAKKYVFRVYAEDMREIVQEISLGSYALLNSIAQESGQIKGDDRLYHLDSTWPDGRRQTYETFYGKEPDYDEVKQLVIRVLRGEHRAFAGRTQ</sequence>
<keyword evidence="2 3" id="KW-0802">TPR repeat</keyword>
<reference evidence="4" key="1">
    <citation type="submission" date="2021-03" db="EMBL/GenBank/DDBJ databases">
        <authorList>
            <person name="Wang G."/>
        </authorList>
    </citation>
    <scope>NUCLEOTIDE SEQUENCE</scope>
    <source>
        <strain evidence="4">KCTC 12899</strain>
    </source>
</reference>